<dbReference type="EMBL" id="JAULSR010000001">
    <property type="protein sequence ID" value="KAK0636666.1"/>
    <property type="molecule type" value="Genomic_DNA"/>
</dbReference>
<organism evidence="10 11">
    <name type="scientific">Bombardia bombarda</name>
    <dbReference type="NCBI Taxonomy" id="252184"/>
    <lineage>
        <taxon>Eukaryota</taxon>
        <taxon>Fungi</taxon>
        <taxon>Dikarya</taxon>
        <taxon>Ascomycota</taxon>
        <taxon>Pezizomycotina</taxon>
        <taxon>Sordariomycetes</taxon>
        <taxon>Sordariomycetidae</taxon>
        <taxon>Sordariales</taxon>
        <taxon>Lasiosphaeriaceae</taxon>
        <taxon>Bombardia</taxon>
    </lineage>
</organism>
<evidence type="ECO:0000313" key="11">
    <source>
        <dbReference type="Proteomes" id="UP001174934"/>
    </source>
</evidence>
<dbReference type="CDD" id="cd16630">
    <property type="entry name" value="RING-HC_RBR_RNF216"/>
    <property type="match status" value="1"/>
</dbReference>
<name>A0AA40CFA2_9PEZI</name>
<keyword evidence="7" id="KW-0862">Zinc</keyword>
<dbReference type="GO" id="GO:0008270">
    <property type="term" value="F:zinc ion binding"/>
    <property type="evidence" value="ECO:0007669"/>
    <property type="project" value="UniProtKB-KW"/>
</dbReference>
<reference evidence="10" key="1">
    <citation type="submission" date="2023-06" db="EMBL/GenBank/DDBJ databases">
        <title>Genome-scale phylogeny and comparative genomics of the fungal order Sordariales.</title>
        <authorList>
            <consortium name="Lawrence Berkeley National Laboratory"/>
            <person name="Hensen N."/>
            <person name="Bonometti L."/>
            <person name="Westerberg I."/>
            <person name="Brannstrom I.O."/>
            <person name="Guillou S."/>
            <person name="Cros-Aarteil S."/>
            <person name="Calhoun S."/>
            <person name="Haridas S."/>
            <person name="Kuo A."/>
            <person name="Mondo S."/>
            <person name="Pangilinan J."/>
            <person name="Riley R."/>
            <person name="LaButti K."/>
            <person name="Andreopoulos B."/>
            <person name="Lipzen A."/>
            <person name="Chen C."/>
            <person name="Yanf M."/>
            <person name="Daum C."/>
            <person name="Ng V."/>
            <person name="Clum A."/>
            <person name="Steindorff A."/>
            <person name="Ohm R."/>
            <person name="Martin F."/>
            <person name="Silar P."/>
            <person name="Natvig D."/>
            <person name="Lalanne C."/>
            <person name="Gautier V."/>
            <person name="Ament-velasquez S.L."/>
            <person name="Kruys A."/>
            <person name="Hutchinson M.I."/>
            <person name="Powell A.J."/>
            <person name="Barry K."/>
            <person name="Miller A.N."/>
            <person name="Grigoriev I.V."/>
            <person name="Debuchy R."/>
            <person name="Gladieux P."/>
            <person name="Thoren M.H."/>
            <person name="Johannesson H."/>
        </authorList>
    </citation>
    <scope>NUCLEOTIDE SEQUENCE</scope>
    <source>
        <strain evidence="10">SMH3391-2</strain>
    </source>
</reference>
<dbReference type="CDD" id="cd20353">
    <property type="entry name" value="Rcat_RBR_RNF216"/>
    <property type="match status" value="1"/>
</dbReference>
<dbReference type="CDD" id="cd20339">
    <property type="entry name" value="BRcat_RBR_RNF216"/>
    <property type="match status" value="1"/>
</dbReference>
<evidence type="ECO:0000256" key="1">
    <source>
        <dbReference type="ARBA" id="ARBA00004906"/>
    </source>
</evidence>
<dbReference type="PANTHER" id="PTHR22770:SF47">
    <property type="entry name" value="E3 UBIQUITIN-PROTEIN LIGASE RNF216"/>
    <property type="match status" value="1"/>
</dbReference>
<evidence type="ECO:0000313" key="10">
    <source>
        <dbReference type="EMBL" id="KAK0636666.1"/>
    </source>
</evidence>
<feature type="domain" description="RING-type" evidence="9">
    <location>
        <begin position="235"/>
        <end position="457"/>
    </location>
</feature>
<keyword evidence="2" id="KW-0808">Transferase</keyword>
<feature type="region of interest" description="Disordered" evidence="8">
    <location>
        <begin position="70"/>
        <end position="103"/>
    </location>
</feature>
<comment type="caution">
    <text evidence="10">The sequence shown here is derived from an EMBL/GenBank/DDBJ whole genome shotgun (WGS) entry which is preliminary data.</text>
</comment>
<keyword evidence="5" id="KW-0863">Zinc-finger</keyword>
<evidence type="ECO:0000256" key="5">
    <source>
        <dbReference type="ARBA" id="ARBA00022771"/>
    </source>
</evidence>
<dbReference type="SUPFAM" id="SSF57850">
    <property type="entry name" value="RING/U-box"/>
    <property type="match status" value="1"/>
</dbReference>
<evidence type="ECO:0000256" key="2">
    <source>
        <dbReference type="ARBA" id="ARBA00022679"/>
    </source>
</evidence>
<keyword evidence="11" id="KW-1185">Reference proteome</keyword>
<feature type="compositionally biased region" description="Basic residues" evidence="8">
    <location>
        <begin position="72"/>
        <end position="82"/>
    </location>
</feature>
<gene>
    <name evidence="10" type="ORF">B0T17DRAFT_86791</name>
</gene>
<dbReference type="InterPro" id="IPR047545">
    <property type="entry name" value="BRcat_RBR_RNF216"/>
</dbReference>
<proteinExistence type="predicted"/>
<feature type="compositionally biased region" description="Basic and acidic residues" evidence="8">
    <location>
        <begin position="83"/>
        <end position="94"/>
    </location>
</feature>
<dbReference type="InterPro" id="IPR047546">
    <property type="entry name" value="Rcat_RBR_RNF216"/>
</dbReference>
<evidence type="ECO:0000256" key="4">
    <source>
        <dbReference type="ARBA" id="ARBA00022737"/>
    </source>
</evidence>
<keyword evidence="6" id="KW-0833">Ubl conjugation pathway</keyword>
<dbReference type="PANTHER" id="PTHR22770">
    <property type="entry name" value="UBIQUITIN CONJUGATING ENZYME 7 INTERACTING PROTEIN-RELATED"/>
    <property type="match status" value="1"/>
</dbReference>
<comment type="pathway">
    <text evidence="1">Protein modification; protein ubiquitination.</text>
</comment>
<dbReference type="Proteomes" id="UP001174934">
    <property type="component" value="Unassembled WGS sequence"/>
</dbReference>
<dbReference type="Gene3D" id="1.20.120.1750">
    <property type="match status" value="1"/>
</dbReference>
<protein>
    <recommendedName>
        <fullName evidence="9">RING-type domain-containing protein</fullName>
    </recommendedName>
</protein>
<keyword evidence="4" id="KW-0677">Repeat</keyword>
<dbReference type="AlphaFoldDB" id="A0AA40CFA2"/>
<keyword evidence="3" id="KW-0479">Metal-binding</keyword>
<evidence type="ECO:0000256" key="6">
    <source>
        <dbReference type="ARBA" id="ARBA00022786"/>
    </source>
</evidence>
<dbReference type="PROSITE" id="PS51873">
    <property type="entry name" value="TRIAD"/>
    <property type="match status" value="1"/>
</dbReference>
<evidence type="ECO:0000259" key="9">
    <source>
        <dbReference type="PROSITE" id="PS51873"/>
    </source>
</evidence>
<dbReference type="InterPro" id="IPR051628">
    <property type="entry name" value="LUBAC_E3_Ligases"/>
</dbReference>
<dbReference type="GO" id="GO:0016740">
    <property type="term" value="F:transferase activity"/>
    <property type="evidence" value="ECO:0007669"/>
    <property type="project" value="UniProtKB-KW"/>
</dbReference>
<accession>A0AA40CFA2</accession>
<sequence length="519" mass="58960">MNSRSGEEQKVMPFGTETNAMAINWPAYRESVLACFPKMCPNHIELKAPEHQWNPESFIGFTLDELENGRSYPRRARPRKRKREEEEQPDKQETPAKPAEVAASHVNKDSDYIKTYVKTSKYLLMLAFPLVYATDVDHLLSENKLMVYPSYLALDKEFASGNPNPRFKTKQVPTKFSDADSIEPGSSSFFGQRDAWRDFQAALDLCKADAAQRSESKLREEEEARNLQEAKLEGNVAECQCCCDEFILNKMVHCNADVIHWFCVDCAKRMAENEIGLSKYKLTCMSMDGCSAGFSLGQRALFLDDKLAVALGRIEQEAVLRMAGIENLETCPFCPYAAEYPPVEVNKEFRCDNPECELVSCRLCREETHIPKTCDEAAREKGISARRRIEEAMSAAMIRTCNKCGTPFIKETGCNKMMCTRNGCRNIQCYVCSKSCDYSHFDDSLRGGKKGNCPLFESVDKRHEEDVRAAEEKARKEVVEENPNVDVSMLDINFSERVREDGRRRVVSTPAHMQHVHGI</sequence>
<evidence type="ECO:0000256" key="7">
    <source>
        <dbReference type="ARBA" id="ARBA00022833"/>
    </source>
</evidence>
<dbReference type="Pfam" id="PF26200">
    <property type="entry name" value="Rcat_RNF216"/>
    <property type="match status" value="1"/>
</dbReference>
<evidence type="ECO:0000256" key="8">
    <source>
        <dbReference type="SAM" id="MobiDB-lite"/>
    </source>
</evidence>
<dbReference type="InterPro" id="IPR047544">
    <property type="entry name" value="RING-HC_RBR_RNF216"/>
</dbReference>
<evidence type="ECO:0000256" key="3">
    <source>
        <dbReference type="ARBA" id="ARBA00022723"/>
    </source>
</evidence>
<dbReference type="InterPro" id="IPR044066">
    <property type="entry name" value="TRIAD_supradom"/>
</dbReference>